<gene>
    <name evidence="8" type="ORF">WMSIL1_LOCUS4738</name>
</gene>
<dbReference type="InterPro" id="IPR034294">
    <property type="entry name" value="Aquaporin_transptr"/>
</dbReference>
<evidence type="ECO:0008006" key="10">
    <source>
        <dbReference type="Google" id="ProtNLM"/>
    </source>
</evidence>
<dbReference type="Proteomes" id="UP000321570">
    <property type="component" value="Unassembled WGS sequence"/>
</dbReference>
<evidence type="ECO:0000256" key="1">
    <source>
        <dbReference type="ARBA" id="ARBA00004141"/>
    </source>
</evidence>
<keyword evidence="3 6" id="KW-0812">Transmembrane</keyword>
<evidence type="ECO:0000313" key="9">
    <source>
        <dbReference type="Proteomes" id="UP000321570"/>
    </source>
</evidence>
<accession>A0A564YD71</accession>
<keyword evidence="5 7" id="KW-0472">Membrane</keyword>
<dbReference type="Pfam" id="PF00230">
    <property type="entry name" value="MIP"/>
    <property type="match status" value="1"/>
</dbReference>
<dbReference type="GO" id="GO:0015250">
    <property type="term" value="F:water channel activity"/>
    <property type="evidence" value="ECO:0007669"/>
    <property type="project" value="TreeGrafter"/>
</dbReference>
<dbReference type="InterPro" id="IPR023271">
    <property type="entry name" value="Aquaporin-like"/>
</dbReference>
<dbReference type="Gene3D" id="1.20.1080.10">
    <property type="entry name" value="Glycerol uptake facilitator protein"/>
    <property type="match status" value="1"/>
</dbReference>
<dbReference type="PRINTS" id="PR00783">
    <property type="entry name" value="MINTRINSICP"/>
</dbReference>
<organism evidence="8 9">
    <name type="scientific">Hymenolepis diminuta</name>
    <name type="common">Rat tapeworm</name>
    <dbReference type="NCBI Taxonomy" id="6216"/>
    <lineage>
        <taxon>Eukaryota</taxon>
        <taxon>Metazoa</taxon>
        <taxon>Spiralia</taxon>
        <taxon>Lophotrochozoa</taxon>
        <taxon>Platyhelminthes</taxon>
        <taxon>Cestoda</taxon>
        <taxon>Eucestoda</taxon>
        <taxon>Cyclophyllidea</taxon>
        <taxon>Hymenolepididae</taxon>
        <taxon>Hymenolepis</taxon>
    </lineage>
</organism>
<feature type="transmembrane region" description="Helical" evidence="7">
    <location>
        <begin position="82"/>
        <end position="108"/>
    </location>
</feature>
<dbReference type="EMBL" id="CABIJS010000136">
    <property type="protein sequence ID" value="VUZ44543.1"/>
    <property type="molecule type" value="Genomic_DNA"/>
</dbReference>
<name>A0A564YD71_HYMDI</name>
<evidence type="ECO:0000256" key="3">
    <source>
        <dbReference type="ARBA" id="ARBA00022692"/>
    </source>
</evidence>
<feature type="transmembrane region" description="Helical" evidence="7">
    <location>
        <begin position="170"/>
        <end position="189"/>
    </location>
</feature>
<dbReference type="AlphaFoldDB" id="A0A564YD71"/>
<dbReference type="PANTHER" id="PTHR19139:SF199">
    <property type="entry name" value="MIP17260P"/>
    <property type="match status" value="1"/>
</dbReference>
<dbReference type="SUPFAM" id="SSF81338">
    <property type="entry name" value="Aquaporin-like"/>
    <property type="match status" value="1"/>
</dbReference>
<sequence length="262" mass="28647">MKKCPHFTDYWKICQIFFSEALAAGVAHYFCFLLDKTQPNVPIVAGILAGGSIYMAVWCCFTTSGAQINPVVTLATLITRRLPLFLAPVYLIADFIGTLVAMAIAWAVTPFAGQEPGTYGMTLPGENVSDVVATMTEAGTTFVLITVILASLDELRAREWRPEEGAPFPLAVMLTLMVNVATTAHISGASMNPTRSLAAAIIQNNYDRIWIYFAGPILGTVVACFFYDLIICPKASLRRTKNYLCSSSFDRKNLYETINSEG</sequence>
<feature type="transmembrane region" description="Helical" evidence="7">
    <location>
        <begin position="209"/>
        <end position="231"/>
    </location>
</feature>
<keyword evidence="9" id="KW-1185">Reference proteome</keyword>
<keyword evidence="4 7" id="KW-1133">Transmembrane helix</keyword>
<feature type="transmembrane region" description="Helical" evidence="7">
    <location>
        <begin position="12"/>
        <end position="30"/>
    </location>
</feature>
<dbReference type="GO" id="GO:0005886">
    <property type="term" value="C:plasma membrane"/>
    <property type="evidence" value="ECO:0007669"/>
    <property type="project" value="TreeGrafter"/>
</dbReference>
<evidence type="ECO:0000256" key="7">
    <source>
        <dbReference type="SAM" id="Phobius"/>
    </source>
</evidence>
<feature type="transmembrane region" description="Helical" evidence="7">
    <location>
        <begin position="42"/>
        <end position="61"/>
    </location>
</feature>
<reference evidence="8 9" key="1">
    <citation type="submission" date="2019-07" db="EMBL/GenBank/DDBJ databases">
        <authorList>
            <person name="Jastrzebski P J."/>
            <person name="Paukszto L."/>
            <person name="Jastrzebski P J."/>
        </authorList>
    </citation>
    <scope>NUCLEOTIDE SEQUENCE [LARGE SCALE GENOMIC DNA]</scope>
    <source>
        <strain evidence="8 9">WMS-il1</strain>
    </source>
</reference>
<dbReference type="PANTHER" id="PTHR19139">
    <property type="entry name" value="AQUAPORIN TRANSPORTER"/>
    <property type="match status" value="1"/>
</dbReference>
<comment type="subcellular location">
    <subcellularLocation>
        <location evidence="1">Membrane</location>
        <topology evidence="1">Multi-pass membrane protein</topology>
    </subcellularLocation>
</comment>
<evidence type="ECO:0000313" key="8">
    <source>
        <dbReference type="EMBL" id="VUZ44543.1"/>
    </source>
</evidence>
<proteinExistence type="inferred from homology"/>
<dbReference type="InterPro" id="IPR000425">
    <property type="entry name" value="MIP"/>
</dbReference>
<feature type="transmembrane region" description="Helical" evidence="7">
    <location>
        <begin position="128"/>
        <end position="150"/>
    </location>
</feature>
<keyword evidence="6" id="KW-0813">Transport</keyword>
<evidence type="ECO:0000256" key="6">
    <source>
        <dbReference type="RuleBase" id="RU000477"/>
    </source>
</evidence>
<comment type="similarity">
    <text evidence="2 6">Belongs to the MIP/aquaporin (TC 1.A.8) family.</text>
</comment>
<evidence type="ECO:0000256" key="5">
    <source>
        <dbReference type="ARBA" id="ARBA00023136"/>
    </source>
</evidence>
<protein>
    <recommendedName>
        <fullName evidence="10">Aquaporin</fullName>
    </recommendedName>
</protein>
<evidence type="ECO:0000256" key="4">
    <source>
        <dbReference type="ARBA" id="ARBA00022989"/>
    </source>
</evidence>
<evidence type="ECO:0000256" key="2">
    <source>
        <dbReference type="ARBA" id="ARBA00006175"/>
    </source>
</evidence>